<evidence type="ECO:0000256" key="2">
    <source>
        <dbReference type="SAM" id="MobiDB-lite"/>
    </source>
</evidence>
<organism evidence="3 4">
    <name type="scientific">Arabis alpina</name>
    <name type="common">Alpine rock-cress</name>
    <dbReference type="NCBI Taxonomy" id="50452"/>
    <lineage>
        <taxon>Eukaryota</taxon>
        <taxon>Viridiplantae</taxon>
        <taxon>Streptophyta</taxon>
        <taxon>Embryophyta</taxon>
        <taxon>Tracheophyta</taxon>
        <taxon>Spermatophyta</taxon>
        <taxon>Magnoliopsida</taxon>
        <taxon>eudicotyledons</taxon>
        <taxon>Gunneridae</taxon>
        <taxon>Pentapetalae</taxon>
        <taxon>rosids</taxon>
        <taxon>malvids</taxon>
        <taxon>Brassicales</taxon>
        <taxon>Brassicaceae</taxon>
        <taxon>Arabideae</taxon>
        <taxon>Arabis</taxon>
    </lineage>
</organism>
<evidence type="ECO:0000313" key="4">
    <source>
        <dbReference type="Proteomes" id="UP000029120"/>
    </source>
</evidence>
<dbReference type="Gramene" id="KFK31245">
    <property type="protein sequence ID" value="KFK31245"/>
    <property type="gene ID" value="AALP_AA6G087400"/>
</dbReference>
<dbReference type="eggNOG" id="ENOG502RF2C">
    <property type="taxonomic scope" value="Eukaryota"/>
</dbReference>
<gene>
    <name evidence="3" type="ordered locus">AALP_Aa6g087400</name>
</gene>
<protein>
    <submittedName>
        <fullName evidence="3">Uncharacterized protein</fullName>
    </submittedName>
</protein>
<proteinExistence type="predicted"/>
<keyword evidence="4" id="KW-1185">Reference proteome</keyword>
<feature type="region of interest" description="Disordered" evidence="2">
    <location>
        <begin position="231"/>
        <end position="251"/>
    </location>
</feature>
<reference evidence="4" key="1">
    <citation type="journal article" date="2015" name="Nat. Plants">
        <title>Genome expansion of Arabis alpina linked with retrotransposition and reduced symmetric DNA methylation.</title>
        <authorList>
            <person name="Willing E.M."/>
            <person name="Rawat V."/>
            <person name="Mandakova T."/>
            <person name="Maumus F."/>
            <person name="James G.V."/>
            <person name="Nordstroem K.J."/>
            <person name="Becker C."/>
            <person name="Warthmann N."/>
            <person name="Chica C."/>
            <person name="Szarzynska B."/>
            <person name="Zytnicki M."/>
            <person name="Albani M.C."/>
            <person name="Kiefer C."/>
            <person name="Bergonzi S."/>
            <person name="Castaings L."/>
            <person name="Mateos J.L."/>
            <person name="Berns M.C."/>
            <person name="Bujdoso N."/>
            <person name="Piofczyk T."/>
            <person name="de Lorenzo L."/>
            <person name="Barrero-Sicilia C."/>
            <person name="Mateos I."/>
            <person name="Piednoel M."/>
            <person name="Hagmann J."/>
            <person name="Chen-Min-Tao R."/>
            <person name="Iglesias-Fernandez R."/>
            <person name="Schuster S.C."/>
            <person name="Alonso-Blanco C."/>
            <person name="Roudier F."/>
            <person name="Carbonero P."/>
            <person name="Paz-Ares J."/>
            <person name="Davis S.J."/>
            <person name="Pecinka A."/>
            <person name="Quesneville H."/>
            <person name="Colot V."/>
            <person name="Lysak M.A."/>
            <person name="Weigel D."/>
            <person name="Coupland G."/>
            <person name="Schneeberger K."/>
        </authorList>
    </citation>
    <scope>NUCLEOTIDE SEQUENCE [LARGE SCALE GENOMIC DNA]</scope>
    <source>
        <strain evidence="4">cv. Pajares</strain>
    </source>
</reference>
<dbReference type="AlphaFoldDB" id="A0A087GMZ3"/>
<evidence type="ECO:0000313" key="3">
    <source>
        <dbReference type="EMBL" id="KFK31245.1"/>
    </source>
</evidence>
<evidence type="ECO:0000256" key="1">
    <source>
        <dbReference type="SAM" id="Coils"/>
    </source>
</evidence>
<sequence length="251" mass="27360">MATTARDRLIGMTSVFLDKVFASSLLSTLVLNDDVVAPIDTKSSGEMMRQGLKFLALVNKVVHELEAEIKNFKKQPRCGSRKSAVSLLAEAEKSVIAHTAAEEREQYSAAIVKKRDGELSKVVDRLRRAYEQMQSLERKFARAKDNPPWSPMTGHSRRTLCKATIVSADGKFSLIGRVGAEVTKSRIEDVAEGDGTVGATEKMRTNENSQGPMIDALTEDLRLDDVFGETEAEGPPVAQVAPLGVGEETVP</sequence>
<feature type="coiled-coil region" evidence="1">
    <location>
        <begin position="119"/>
        <end position="146"/>
    </location>
</feature>
<name>A0A087GMZ3_ARAAL</name>
<dbReference type="Proteomes" id="UP000029120">
    <property type="component" value="Chromosome 6"/>
</dbReference>
<accession>A0A087GMZ3</accession>
<keyword evidence="1" id="KW-0175">Coiled coil</keyword>
<dbReference type="EMBL" id="CM002874">
    <property type="protein sequence ID" value="KFK31245.1"/>
    <property type="molecule type" value="Genomic_DNA"/>
</dbReference>